<keyword evidence="8 11" id="KW-0786">Thiamine pyrophosphate</keyword>
<evidence type="ECO:0000256" key="4">
    <source>
        <dbReference type="ARBA" id="ARBA00007812"/>
    </source>
</evidence>
<dbReference type="UniPathway" id="UPA00047">
    <property type="reaction ID" value="UER00055"/>
</dbReference>
<comment type="similarity">
    <text evidence="4 11">Belongs to the TPP enzyme family.</text>
</comment>
<dbReference type="AlphaFoldDB" id="A0A076EKY9"/>
<keyword evidence="9" id="KW-0028">Amino-acid biosynthesis</keyword>
<dbReference type="CDD" id="cd00568">
    <property type="entry name" value="TPP_enzymes"/>
    <property type="match status" value="1"/>
</dbReference>
<dbReference type="Proteomes" id="UP000028488">
    <property type="component" value="Chromosome"/>
</dbReference>
<dbReference type="PANTHER" id="PTHR18968:SF13">
    <property type="entry name" value="ACETOLACTATE SYNTHASE CATALYTIC SUBUNIT, MITOCHONDRIAL"/>
    <property type="match status" value="1"/>
</dbReference>
<dbReference type="EC" id="2.2.1.6" evidence="5"/>
<dbReference type="InterPro" id="IPR045229">
    <property type="entry name" value="TPP_enz"/>
</dbReference>
<evidence type="ECO:0000259" key="13">
    <source>
        <dbReference type="Pfam" id="PF02775"/>
    </source>
</evidence>
<evidence type="ECO:0000256" key="9">
    <source>
        <dbReference type="ARBA" id="ARBA00023304"/>
    </source>
</evidence>
<dbReference type="GO" id="GO:0005948">
    <property type="term" value="C:acetolactate synthase complex"/>
    <property type="evidence" value="ECO:0007669"/>
    <property type="project" value="TreeGrafter"/>
</dbReference>
<dbReference type="InterPro" id="IPR012001">
    <property type="entry name" value="Thiamin_PyroP_enz_TPP-bd_dom"/>
</dbReference>
<evidence type="ECO:0000259" key="14">
    <source>
        <dbReference type="Pfam" id="PF02776"/>
    </source>
</evidence>
<evidence type="ECO:0000313" key="15">
    <source>
        <dbReference type="EMBL" id="AII04094.1"/>
    </source>
</evidence>
<reference evidence="15 16" key="1">
    <citation type="submission" date="2014-07" db="EMBL/GenBank/DDBJ databases">
        <title>Genome Sequence of Rhodococcus opacus Strain R7, a Biodegrader of Mono- and Polycyclic Aromatic Hydrocarbons.</title>
        <authorList>
            <person name="Di Gennaro P."/>
            <person name="Zampolli J."/>
            <person name="Presti I."/>
            <person name="Cappelletti M."/>
            <person name="D'Ursi P."/>
            <person name="Orro A."/>
            <person name="Mezzelani A."/>
            <person name="Milanesi L."/>
        </authorList>
    </citation>
    <scope>NUCLEOTIDE SEQUENCE [LARGE SCALE GENOMIC DNA]</scope>
    <source>
        <strain evidence="15 16">R7</strain>
    </source>
</reference>
<dbReference type="SUPFAM" id="SSF52518">
    <property type="entry name" value="Thiamin diphosphate-binding fold (THDP-binding)"/>
    <property type="match status" value="2"/>
</dbReference>
<feature type="domain" description="Thiamine pyrophosphate enzyme N-terminal TPP-binding" evidence="14">
    <location>
        <begin position="1"/>
        <end position="112"/>
    </location>
</feature>
<comment type="pathway">
    <text evidence="3">Amino-acid biosynthesis; L-valine biosynthesis; L-valine from pyruvate: step 1/4.</text>
</comment>
<keyword evidence="7" id="KW-0274">FAD</keyword>
<evidence type="ECO:0000313" key="16">
    <source>
        <dbReference type="Proteomes" id="UP000028488"/>
    </source>
</evidence>
<dbReference type="Pfam" id="PF02775">
    <property type="entry name" value="TPP_enzyme_C"/>
    <property type="match status" value="1"/>
</dbReference>
<evidence type="ECO:0000256" key="5">
    <source>
        <dbReference type="ARBA" id="ARBA00013145"/>
    </source>
</evidence>
<dbReference type="PROSITE" id="PS00187">
    <property type="entry name" value="TPP_ENZYMES"/>
    <property type="match status" value="1"/>
</dbReference>
<evidence type="ECO:0000256" key="7">
    <source>
        <dbReference type="ARBA" id="ARBA00022827"/>
    </source>
</evidence>
<comment type="cofactor">
    <cofactor evidence="1">
        <name>thiamine diphosphate</name>
        <dbReference type="ChEBI" id="CHEBI:58937"/>
    </cofactor>
</comment>
<feature type="domain" description="Thiamine pyrophosphate enzyme central" evidence="12">
    <location>
        <begin position="184"/>
        <end position="314"/>
    </location>
</feature>
<dbReference type="InterPro" id="IPR012000">
    <property type="entry name" value="Thiamin_PyroP_enz_cen_dom"/>
</dbReference>
<gene>
    <name evidence="15" type="ORF">EP51_05570</name>
</gene>
<dbReference type="InterPro" id="IPR011766">
    <property type="entry name" value="TPP_enzyme_TPP-bd"/>
</dbReference>
<dbReference type="Pfam" id="PF00205">
    <property type="entry name" value="TPP_enzyme_M"/>
    <property type="match status" value="1"/>
</dbReference>
<dbReference type="PANTHER" id="PTHR18968">
    <property type="entry name" value="THIAMINE PYROPHOSPHATE ENZYMES"/>
    <property type="match status" value="1"/>
</dbReference>
<evidence type="ECO:0000256" key="11">
    <source>
        <dbReference type="RuleBase" id="RU362132"/>
    </source>
</evidence>
<dbReference type="SUPFAM" id="SSF52467">
    <property type="entry name" value="DHS-like NAD/FAD-binding domain"/>
    <property type="match status" value="1"/>
</dbReference>
<evidence type="ECO:0000256" key="2">
    <source>
        <dbReference type="ARBA" id="ARBA00004974"/>
    </source>
</evidence>
<evidence type="ECO:0000256" key="8">
    <source>
        <dbReference type="ARBA" id="ARBA00023052"/>
    </source>
</evidence>
<proteinExistence type="inferred from homology"/>
<dbReference type="Pfam" id="PF02776">
    <property type="entry name" value="TPP_enzyme_N"/>
    <property type="match status" value="1"/>
</dbReference>
<dbReference type="GO" id="GO:0030976">
    <property type="term" value="F:thiamine pyrophosphate binding"/>
    <property type="evidence" value="ECO:0007669"/>
    <property type="project" value="InterPro"/>
</dbReference>
<dbReference type="GO" id="GO:0009099">
    <property type="term" value="P:L-valine biosynthetic process"/>
    <property type="evidence" value="ECO:0007669"/>
    <property type="project" value="UniProtKB-UniPathway"/>
</dbReference>
<dbReference type="InterPro" id="IPR029061">
    <property type="entry name" value="THDP-binding"/>
</dbReference>
<comment type="catalytic activity">
    <reaction evidence="10">
        <text>2 pyruvate + H(+) = (2S)-2-acetolactate + CO2</text>
        <dbReference type="Rhea" id="RHEA:25249"/>
        <dbReference type="ChEBI" id="CHEBI:15361"/>
        <dbReference type="ChEBI" id="CHEBI:15378"/>
        <dbReference type="ChEBI" id="CHEBI:16526"/>
        <dbReference type="ChEBI" id="CHEBI:58476"/>
        <dbReference type="EC" id="2.2.1.6"/>
    </reaction>
</comment>
<evidence type="ECO:0000256" key="6">
    <source>
        <dbReference type="ARBA" id="ARBA00022630"/>
    </source>
</evidence>
<organism evidence="15 16">
    <name type="scientific">Rhodococcus opacus</name>
    <name type="common">Nocardia opaca</name>
    <dbReference type="NCBI Taxonomy" id="37919"/>
    <lineage>
        <taxon>Bacteria</taxon>
        <taxon>Bacillati</taxon>
        <taxon>Actinomycetota</taxon>
        <taxon>Actinomycetes</taxon>
        <taxon>Mycobacteriales</taxon>
        <taxon>Nocardiaceae</taxon>
        <taxon>Rhodococcus</taxon>
    </lineage>
</organism>
<sequence>MKIFEACADSLLGHGVDVMFGLMGDANMLYVANYRESGGQFVAVVHESSAVAMADSWSRSTGRVGVATVTHGPGLSNTMTSLMEAVRSRSQVLLLTGDTPAEPTHFQRMDISSFAQAAGAGYDKVHRRETLGRDLNRAFQRVVAERRPVVLNIPVDLMLEDAGYQSPVSPAIHSSPSVPAIDDLDAALGLVASAKRPIVLAGYGAVLSRADEALRALAETLAAPVATSVLAKDMFRGHPSNLGICGSLSHSVAAAAIAESDLIIAFGASLNVYTTFHGELLADKHVVQVDIDPGRFGWYLPASGYIAGDAAVVADSIREALDAIDHTPSHPGWLQSVQQTLVDYRPEAEYKDHTAVDTVDVRTACLRLDDVLPSDRTMVSDIGRFTNAVWPRIEVPDARRFTTMGGFGAIGLGLAGAIGAAIARPDELTIAVVGDGGFMMHLAELTTAVRLQLPLLVLVFNDNAYGAEHTKLQRYGADPDHSLNMWPEFGPIAEAIGAGSMSVRKIEELDELRHITHDLRGPYVVDIKLDPEVDILA</sequence>
<evidence type="ECO:0000259" key="12">
    <source>
        <dbReference type="Pfam" id="PF00205"/>
    </source>
</evidence>
<dbReference type="InterPro" id="IPR000399">
    <property type="entry name" value="TPP-bd_CS"/>
</dbReference>
<dbReference type="UniPathway" id="UPA00049">
    <property type="reaction ID" value="UER00059"/>
</dbReference>
<name>A0A076EKY9_RHOOP</name>
<dbReference type="EMBL" id="CP008947">
    <property type="protein sequence ID" value="AII04094.1"/>
    <property type="molecule type" value="Genomic_DNA"/>
</dbReference>
<dbReference type="RefSeq" id="WP_128638752.1">
    <property type="nucleotide sequence ID" value="NZ_CP008947.1"/>
</dbReference>
<dbReference type="CDD" id="cd07035">
    <property type="entry name" value="TPP_PYR_POX_like"/>
    <property type="match status" value="1"/>
</dbReference>
<evidence type="ECO:0000256" key="3">
    <source>
        <dbReference type="ARBA" id="ARBA00005025"/>
    </source>
</evidence>
<dbReference type="eggNOG" id="COG0028">
    <property type="taxonomic scope" value="Bacteria"/>
</dbReference>
<accession>A0A076EKY9</accession>
<protein>
    <recommendedName>
        <fullName evidence="5">acetolactate synthase</fullName>
        <ecNumber evidence="5">2.2.1.6</ecNumber>
    </recommendedName>
</protein>
<evidence type="ECO:0000256" key="1">
    <source>
        <dbReference type="ARBA" id="ARBA00001964"/>
    </source>
</evidence>
<feature type="domain" description="Thiamine pyrophosphate enzyme TPP-binding" evidence="13">
    <location>
        <begin position="381"/>
        <end position="527"/>
    </location>
</feature>
<evidence type="ECO:0000256" key="10">
    <source>
        <dbReference type="ARBA" id="ARBA00048670"/>
    </source>
</evidence>
<dbReference type="InterPro" id="IPR029035">
    <property type="entry name" value="DHS-like_NAD/FAD-binding_dom"/>
</dbReference>
<dbReference type="GO" id="GO:0009097">
    <property type="term" value="P:isoleucine biosynthetic process"/>
    <property type="evidence" value="ECO:0007669"/>
    <property type="project" value="UniProtKB-UniPathway"/>
</dbReference>
<keyword evidence="9" id="KW-0100">Branched-chain amino acid biosynthesis</keyword>
<comment type="pathway">
    <text evidence="2">Amino-acid biosynthesis; L-isoleucine biosynthesis; L-isoleucine from 2-oxobutanoate: step 1/4.</text>
</comment>
<dbReference type="Gene3D" id="3.40.50.970">
    <property type="match status" value="2"/>
</dbReference>
<dbReference type="GO" id="GO:0000287">
    <property type="term" value="F:magnesium ion binding"/>
    <property type="evidence" value="ECO:0007669"/>
    <property type="project" value="InterPro"/>
</dbReference>
<keyword evidence="6" id="KW-0285">Flavoprotein</keyword>
<dbReference type="GO" id="GO:0050660">
    <property type="term" value="F:flavin adenine dinucleotide binding"/>
    <property type="evidence" value="ECO:0007669"/>
    <property type="project" value="TreeGrafter"/>
</dbReference>
<dbReference type="GO" id="GO:0003984">
    <property type="term" value="F:acetolactate synthase activity"/>
    <property type="evidence" value="ECO:0007669"/>
    <property type="project" value="UniProtKB-EC"/>
</dbReference>
<dbReference type="Gene3D" id="3.40.50.1220">
    <property type="entry name" value="TPP-binding domain"/>
    <property type="match status" value="1"/>
</dbReference>